<reference evidence="7" key="1">
    <citation type="journal article" date="2015" name="MBio">
        <title>Genome-Resolved Metagenomic Analysis Reveals Roles for Candidate Phyla and Other Microbial Community Members in Biogeochemical Transformations in Oil Reservoirs.</title>
        <authorList>
            <person name="Hu P."/>
            <person name="Tom L."/>
            <person name="Singh A."/>
            <person name="Thomas B.C."/>
            <person name="Baker B.J."/>
            <person name="Piceno Y.M."/>
            <person name="Andersen G.L."/>
            <person name="Banfield J.F."/>
        </authorList>
    </citation>
    <scope>NUCLEOTIDE SEQUENCE [LARGE SCALE GENOMIC DNA]</scope>
</reference>
<comment type="caution">
    <text evidence="6">The sequence shown here is derived from an EMBL/GenBank/DDBJ whole genome shotgun (WGS) entry which is preliminary data.</text>
</comment>
<dbReference type="GO" id="GO:0030170">
    <property type="term" value="F:pyridoxal phosphate binding"/>
    <property type="evidence" value="ECO:0007669"/>
    <property type="project" value="UniProtKB-ARBA"/>
</dbReference>
<sequence length="370" mass="41996">MVKVPFLDLKAQYHSIKDEVDKKLIEVCENTAFTMGPFVEEFEKKFSEYLGVKHFVATSTGTSALHTALLAFGIGNGDEVLVPVNTFTATAEAVVMVGAKPVFVDNDPLTYNMDISKIEQLINHKTRAIIPVHLYGQPVDMEKIGEIASKHNLIVIEDCAQAHGAKFKGRMVGTFGHAACFSFYPGKNLGSYGEGGGVATNSDQIAEKMDKIRNHGSKIKYIHEFVGYNYHMHGFQGAVLAIKLKYLDEWNKRRREIAQKYSEKLKDVKDLSLPYIQKECEHVFHLYVIRTSYREELKQFLNDNGVGTNIHYPYPLHLQESYKFVGYKQGDFPIAEEYAPKLLSLPIFPEMTDEQIDYVVSKIKEFYKGR</sequence>
<dbReference type="Proteomes" id="UP000053467">
    <property type="component" value="Unassembled WGS sequence"/>
</dbReference>
<dbReference type="PANTHER" id="PTHR30244">
    <property type="entry name" value="TRANSAMINASE"/>
    <property type="match status" value="1"/>
</dbReference>
<evidence type="ECO:0000313" key="6">
    <source>
        <dbReference type="EMBL" id="KUK87004.1"/>
    </source>
</evidence>
<dbReference type="Gene3D" id="3.90.1150.10">
    <property type="entry name" value="Aspartate Aminotransferase, domain 1"/>
    <property type="match status" value="1"/>
</dbReference>
<accession>A0A101I204</accession>
<dbReference type="EMBL" id="LGGX01000009">
    <property type="protein sequence ID" value="KUK87004.1"/>
    <property type="molecule type" value="Genomic_DNA"/>
</dbReference>
<name>A0A101I204_UNCT6</name>
<dbReference type="Pfam" id="PF01041">
    <property type="entry name" value="DegT_DnrJ_EryC1"/>
    <property type="match status" value="1"/>
</dbReference>
<dbReference type="AlphaFoldDB" id="A0A101I204"/>
<dbReference type="PATRIC" id="fig|1635277.3.peg.1339"/>
<dbReference type="InterPro" id="IPR015422">
    <property type="entry name" value="PyrdxlP-dep_Trfase_small"/>
</dbReference>
<feature type="active site" description="Proton acceptor" evidence="3">
    <location>
        <position position="187"/>
    </location>
</feature>
<dbReference type="InterPro" id="IPR015424">
    <property type="entry name" value="PyrdxlP-dep_Trfase"/>
</dbReference>
<keyword evidence="1 4" id="KW-0663">Pyridoxal phosphate</keyword>
<evidence type="ECO:0000256" key="1">
    <source>
        <dbReference type="ARBA" id="ARBA00022898"/>
    </source>
</evidence>
<dbReference type="GO" id="GO:0000271">
    <property type="term" value="P:polysaccharide biosynthetic process"/>
    <property type="evidence" value="ECO:0007669"/>
    <property type="project" value="TreeGrafter"/>
</dbReference>
<dbReference type="PIRSF" id="PIRSF000390">
    <property type="entry name" value="PLP_StrS"/>
    <property type="match status" value="1"/>
</dbReference>
<organism evidence="6 7">
    <name type="scientific">candidate division TA06 bacterium 34_109</name>
    <dbReference type="NCBI Taxonomy" id="1635277"/>
    <lineage>
        <taxon>Bacteria</taxon>
        <taxon>Bacteria division TA06</taxon>
    </lineage>
</organism>
<dbReference type="InterPro" id="IPR015421">
    <property type="entry name" value="PyrdxlP-dep_Trfase_major"/>
</dbReference>
<evidence type="ECO:0000256" key="5">
    <source>
        <dbReference type="RuleBase" id="RU004508"/>
    </source>
</evidence>
<dbReference type="CDD" id="cd00616">
    <property type="entry name" value="AHBA_syn"/>
    <property type="match status" value="1"/>
</dbReference>
<gene>
    <name evidence="6" type="ORF">XE03_1093</name>
</gene>
<proteinExistence type="inferred from homology"/>
<dbReference type="FunFam" id="3.40.640.10:FF:000089">
    <property type="entry name" value="Aminotransferase, DegT/DnrJ/EryC1/StrS family"/>
    <property type="match status" value="1"/>
</dbReference>
<feature type="modified residue" description="N6-(pyridoxal phosphate)lysine" evidence="4">
    <location>
        <position position="187"/>
    </location>
</feature>
<protein>
    <submittedName>
        <fullName evidence="6">Putative pyridoxal phosphate-dependent enzyme</fullName>
    </submittedName>
</protein>
<evidence type="ECO:0000313" key="7">
    <source>
        <dbReference type="Proteomes" id="UP000053467"/>
    </source>
</evidence>
<dbReference type="Gene3D" id="3.40.640.10">
    <property type="entry name" value="Type I PLP-dependent aspartate aminotransferase-like (Major domain)"/>
    <property type="match status" value="1"/>
</dbReference>
<comment type="similarity">
    <text evidence="2 5">Belongs to the DegT/DnrJ/EryC1 family.</text>
</comment>
<evidence type="ECO:0000256" key="3">
    <source>
        <dbReference type="PIRSR" id="PIRSR000390-1"/>
    </source>
</evidence>
<dbReference type="InterPro" id="IPR000653">
    <property type="entry name" value="DegT/StrS_aminotransferase"/>
</dbReference>
<evidence type="ECO:0000256" key="4">
    <source>
        <dbReference type="PIRSR" id="PIRSR000390-2"/>
    </source>
</evidence>
<dbReference type="SUPFAM" id="SSF53383">
    <property type="entry name" value="PLP-dependent transferases"/>
    <property type="match status" value="1"/>
</dbReference>
<evidence type="ECO:0000256" key="2">
    <source>
        <dbReference type="ARBA" id="ARBA00037999"/>
    </source>
</evidence>
<dbReference type="GO" id="GO:0008483">
    <property type="term" value="F:transaminase activity"/>
    <property type="evidence" value="ECO:0007669"/>
    <property type="project" value="TreeGrafter"/>
</dbReference>
<dbReference type="PANTHER" id="PTHR30244:SF36">
    <property type="entry name" value="3-OXO-GLUCOSE-6-PHOSPHATE:GLUTAMATE AMINOTRANSFERASE"/>
    <property type="match status" value="1"/>
</dbReference>